<dbReference type="GO" id="GO:0045892">
    <property type="term" value="P:negative regulation of DNA-templated transcription"/>
    <property type="evidence" value="ECO:0007669"/>
    <property type="project" value="InterPro"/>
</dbReference>
<comment type="subcellular location">
    <subcellularLocation>
        <location evidence="7">Cytoplasm</location>
    </subcellularLocation>
</comment>
<dbReference type="InterPro" id="IPR009718">
    <property type="entry name" value="Rex_DNA-bd_C_dom"/>
</dbReference>
<keyword evidence="6 7" id="KW-0804">Transcription</keyword>
<dbReference type="InterPro" id="IPR036291">
    <property type="entry name" value="NAD(P)-bd_dom_sf"/>
</dbReference>
<keyword evidence="4 7" id="KW-0520">NAD</keyword>
<evidence type="ECO:0000256" key="1">
    <source>
        <dbReference type="ARBA" id="ARBA00022490"/>
    </source>
</evidence>
<dbReference type="InterPro" id="IPR022876">
    <property type="entry name" value="Tscrpt_rep_Rex"/>
</dbReference>
<dbReference type="InterPro" id="IPR003781">
    <property type="entry name" value="CoA-bd"/>
</dbReference>
<dbReference type="NCBIfam" id="NF003996">
    <property type="entry name" value="PRK05472.2-5"/>
    <property type="match status" value="1"/>
</dbReference>
<dbReference type="Pfam" id="PF02629">
    <property type="entry name" value="CoA_binding"/>
    <property type="match status" value="1"/>
</dbReference>
<reference evidence="9 10" key="1">
    <citation type="submission" date="2019-04" db="EMBL/GenBank/DDBJ databases">
        <authorList>
            <person name="Embree M."/>
            <person name="Gaffney J.R."/>
        </authorList>
    </citation>
    <scope>NUCLEOTIDE SEQUENCE [LARGE SCALE GENOMIC DNA]</scope>
    <source>
        <strain evidence="9 10">JE7A12</strain>
    </source>
</reference>
<dbReference type="EMBL" id="CP039381">
    <property type="protein sequence ID" value="QCT07478.1"/>
    <property type="molecule type" value="Genomic_DNA"/>
</dbReference>
<evidence type="ECO:0000256" key="7">
    <source>
        <dbReference type="HAMAP-Rule" id="MF_01131"/>
    </source>
</evidence>
<dbReference type="GO" id="GO:0005737">
    <property type="term" value="C:cytoplasm"/>
    <property type="evidence" value="ECO:0007669"/>
    <property type="project" value="UniProtKB-SubCell"/>
</dbReference>
<comment type="function">
    <text evidence="7">Modulates transcription in response to changes in cellular NADH/NAD(+) redox state.</text>
</comment>
<evidence type="ECO:0000256" key="5">
    <source>
        <dbReference type="ARBA" id="ARBA00023125"/>
    </source>
</evidence>
<protein>
    <recommendedName>
        <fullName evidence="7">Redox-sensing transcriptional repressor Rex</fullName>
    </recommendedName>
</protein>
<dbReference type="GO" id="GO:0003700">
    <property type="term" value="F:DNA-binding transcription factor activity"/>
    <property type="evidence" value="ECO:0007669"/>
    <property type="project" value="UniProtKB-UniRule"/>
</dbReference>
<organism evidence="9 10">
    <name type="scientific">Ruminococcus bovis</name>
    <dbReference type="NCBI Taxonomy" id="2564099"/>
    <lineage>
        <taxon>Bacteria</taxon>
        <taxon>Bacillati</taxon>
        <taxon>Bacillota</taxon>
        <taxon>Clostridia</taxon>
        <taxon>Eubacteriales</taxon>
        <taxon>Oscillospiraceae</taxon>
        <taxon>Ruminococcus</taxon>
    </lineage>
</organism>
<dbReference type="SMART" id="SM00881">
    <property type="entry name" value="CoA_binding"/>
    <property type="match status" value="1"/>
</dbReference>
<dbReference type="InterPro" id="IPR036388">
    <property type="entry name" value="WH-like_DNA-bd_sf"/>
</dbReference>
<proteinExistence type="inferred from homology"/>
<dbReference type="Gene3D" id="1.10.10.10">
    <property type="entry name" value="Winged helix-like DNA-binding domain superfamily/Winged helix DNA-binding domain"/>
    <property type="match status" value="1"/>
</dbReference>
<comment type="similarity">
    <text evidence="7">Belongs to the transcriptional regulatory Rex family.</text>
</comment>
<keyword evidence="5 7" id="KW-0238">DNA-binding</keyword>
<accession>A0A4P8Y2I0</accession>
<dbReference type="NCBIfam" id="NF003990">
    <property type="entry name" value="PRK05472.1-4"/>
    <property type="match status" value="1"/>
</dbReference>
<feature type="domain" description="CoA-binding" evidence="8">
    <location>
        <begin position="80"/>
        <end position="180"/>
    </location>
</feature>
<dbReference type="SUPFAM" id="SSF51735">
    <property type="entry name" value="NAD(P)-binding Rossmann-fold domains"/>
    <property type="match status" value="1"/>
</dbReference>
<dbReference type="OrthoDB" id="9784760at2"/>
<dbReference type="InterPro" id="IPR036390">
    <property type="entry name" value="WH_DNA-bd_sf"/>
</dbReference>
<keyword evidence="10" id="KW-1185">Reference proteome</keyword>
<evidence type="ECO:0000256" key="4">
    <source>
        <dbReference type="ARBA" id="ARBA00023027"/>
    </source>
</evidence>
<keyword evidence="3 7" id="KW-0805">Transcription regulation</keyword>
<dbReference type="PANTHER" id="PTHR35786:SF1">
    <property type="entry name" value="REDOX-SENSING TRANSCRIPTIONAL REPRESSOR REX 1"/>
    <property type="match status" value="1"/>
</dbReference>
<evidence type="ECO:0000259" key="8">
    <source>
        <dbReference type="SMART" id="SM00881"/>
    </source>
</evidence>
<dbReference type="HAMAP" id="MF_01131">
    <property type="entry name" value="Rex"/>
    <property type="match status" value="1"/>
</dbReference>
<evidence type="ECO:0000313" key="9">
    <source>
        <dbReference type="EMBL" id="QCT07478.1"/>
    </source>
</evidence>
<dbReference type="KEGG" id="ruj:E5Z56_08985"/>
<dbReference type="PANTHER" id="PTHR35786">
    <property type="entry name" value="REDOX-SENSING TRANSCRIPTIONAL REPRESSOR REX"/>
    <property type="match status" value="1"/>
</dbReference>
<comment type="subunit">
    <text evidence="7">Homodimer.</text>
</comment>
<feature type="DNA-binding region" description="H-T-H motif" evidence="7">
    <location>
        <begin position="17"/>
        <end position="56"/>
    </location>
</feature>
<evidence type="ECO:0000256" key="3">
    <source>
        <dbReference type="ARBA" id="ARBA00023015"/>
    </source>
</evidence>
<name>A0A4P8Y2I0_9FIRM</name>
<feature type="binding site" evidence="7">
    <location>
        <begin position="91"/>
        <end position="96"/>
    </location>
    <ligand>
        <name>NAD(+)</name>
        <dbReference type="ChEBI" id="CHEBI:57540"/>
    </ligand>
</feature>
<sequence>MPKSNKISMSVIRRLPRYYRFISELADNGEQRISSGKLAELMNVTASQIRQDFNCFGGFGQQGYGYSISYLKSEMENILGLNKVNNAIILGAGNLGKAVALHINFAERGFNIKGIFETNPNIIGTKINDIEVMPESQVDEFIKNNDISIAMLCIPRQSVATIIDRLYNCGIKAYWNFSHFDIARKYSDTVVENVHMTDSLMTLSYRMNEKLKSEEKTEE</sequence>
<keyword evidence="1 7" id="KW-0963">Cytoplasm</keyword>
<evidence type="ECO:0000256" key="2">
    <source>
        <dbReference type="ARBA" id="ARBA00022491"/>
    </source>
</evidence>
<evidence type="ECO:0000256" key="6">
    <source>
        <dbReference type="ARBA" id="ARBA00023163"/>
    </source>
</evidence>
<gene>
    <name evidence="7" type="primary">rex</name>
    <name evidence="9" type="ORF">E5Z56_08985</name>
</gene>
<dbReference type="Pfam" id="PF06971">
    <property type="entry name" value="Put_DNA-bind_N"/>
    <property type="match status" value="1"/>
</dbReference>
<dbReference type="GO" id="GO:0051775">
    <property type="term" value="P:response to redox state"/>
    <property type="evidence" value="ECO:0007669"/>
    <property type="project" value="InterPro"/>
</dbReference>
<dbReference type="NCBIfam" id="NF003994">
    <property type="entry name" value="PRK05472.2-3"/>
    <property type="match status" value="1"/>
</dbReference>
<dbReference type="Gene3D" id="3.40.50.720">
    <property type="entry name" value="NAD(P)-binding Rossmann-like Domain"/>
    <property type="match status" value="1"/>
</dbReference>
<dbReference type="RefSeq" id="WP_138157486.1">
    <property type="nucleotide sequence ID" value="NZ_CP039381.1"/>
</dbReference>
<dbReference type="Proteomes" id="UP000301475">
    <property type="component" value="Chromosome"/>
</dbReference>
<dbReference type="GO" id="GO:0003677">
    <property type="term" value="F:DNA binding"/>
    <property type="evidence" value="ECO:0007669"/>
    <property type="project" value="UniProtKB-UniRule"/>
</dbReference>
<dbReference type="NCBIfam" id="NF003995">
    <property type="entry name" value="PRK05472.2-4"/>
    <property type="match status" value="1"/>
</dbReference>
<dbReference type="AlphaFoldDB" id="A0A4P8Y2I0"/>
<evidence type="ECO:0000313" key="10">
    <source>
        <dbReference type="Proteomes" id="UP000301475"/>
    </source>
</evidence>
<keyword evidence="2 7" id="KW-0678">Repressor</keyword>
<dbReference type="SUPFAM" id="SSF46785">
    <property type="entry name" value="Winged helix' DNA-binding domain"/>
    <property type="match status" value="1"/>
</dbReference>